<dbReference type="SUPFAM" id="SSF143120">
    <property type="entry name" value="YefM-like"/>
    <property type="match status" value="1"/>
</dbReference>
<dbReference type="NCBIfam" id="TIGR01552">
    <property type="entry name" value="phd_fam"/>
    <property type="match status" value="1"/>
</dbReference>
<evidence type="ECO:0000256" key="2">
    <source>
        <dbReference type="RuleBase" id="RU362080"/>
    </source>
</evidence>
<dbReference type="RefSeq" id="WP_370693532.1">
    <property type="nucleotide sequence ID" value="NZ_OX365700.1"/>
</dbReference>
<dbReference type="AlphaFoldDB" id="A0AA86MVG2"/>
<accession>A0AA86MVG2</accession>
<dbReference type="InterPro" id="IPR006442">
    <property type="entry name" value="Antitoxin_Phd/YefM"/>
</dbReference>
<evidence type="ECO:0000313" key="4">
    <source>
        <dbReference type="Proteomes" id="UP001179121"/>
    </source>
</evidence>
<dbReference type="InterPro" id="IPR036165">
    <property type="entry name" value="YefM-like_sf"/>
</dbReference>
<evidence type="ECO:0000313" key="3">
    <source>
        <dbReference type="EMBL" id="CAI4029747.1"/>
    </source>
</evidence>
<dbReference type="Gene3D" id="3.40.1620.10">
    <property type="entry name" value="YefM-like domain"/>
    <property type="match status" value="1"/>
</dbReference>
<dbReference type="KEGG" id="nti:DNFV4_00165"/>
<gene>
    <name evidence="3" type="ORF">DNFV4_00165</name>
</gene>
<name>A0AA86MVG2_9BACT</name>
<evidence type="ECO:0000256" key="1">
    <source>
        <dbReference type="ARBA" id="ARBA00009981"/>
    </source>
</evidence>
<organism evidence="3 4">
    <name type="scientific">Nitrospira tepida</name>
    <dbReference type="NCBI Taxonomy" id="2973512"/>
    <lineage>
        <taxon>Bacteria</taxon>
        <taxon>Pseudomonadati</taxon>
        <taxon>Nitrospirota</taxon>
        <taxon>Nitrospiria</taxon>
        <taxon>Nitrospirales</taxon>
        <taxon>Nitrospiraceae</taxon>
        <taxon>Nitrospira</taxon>
    </lineage>
</organism>
<dbReference type="Pfam" id="PF02604">
    <property type="entry name" value="PhdYeFM_antitox"/>
    <property type="match status" value="1"/>
</dbReference>
<proteinExistence type="inferred from homology"/>
<comment type="similarity">
    <text evidence="1 2">Belongs to the phD/YefM antitoxin family.</text>
</comment>
<reference evidence="3" key="1">
    <citation type="submission" date="2022-10" db="EMBL/GenBank/DDBJ databases">
        <authorList>
            <person name="Koch H."/>
        </authorList>
    </citation>
    <scope>NUCLEOTIDE SEQUENCE</scope>
    <source>
        <strain evidence="3">DNF</strain>
    </source>
</reference>
<dbReference type="Proteomes" id="UP001179121">
    <property type="component" value="Chromosome"/>
</dbReference>
<protein>
    <recommendedName>
        <fullName evidence="2">Antitoxin</fullName>
    </recommendedName>
</protein>
<dbReference type="EMBL" id="OX365700">
    <property type="protein sequence ID" value="CAI4029747.1"/>
    <property type="molecule type" value="Genomic_DNA"/>
</dbReference>
<sequence length="82" mass="9508">MKKATVQDLRRHTDKFVTQAQNDRVVITRQGKPAAVLVGVSKQDWESVVLQTDPKFWKLIHARRKQSTRSLSQVKAGLRRRK</sequence>
<comment type="function">
    <text evidence="2">Antitoxin component of a type II toxin-antitoxin (TA) system.</text>
</comment>
<keyword evidence="4" id="KW-1185">Reference proteome</keyword>